<feature type="compositionally biased region" description="Basic and acidic residues" evidence="2">
    <location>
        <begin position="12"/>
        <end position="34"/>
    </location>
</feature>
<protein>
    <submittedName>
        <fullName evidence="3">Uncharacterized protein</fullName>
    </submittedName>
</protein>
<feature type="compositionally biased region" description="Polar residues" evidence="2">
    <location>
        <begin position="296"/>
        <end position="306"/>
    </location>
</feature>
<dbReference type="GeneID" id="54301162"/>
<evidence type="ECO:0000313" key="3">
    <source>
        <dbReference type="EMBL" id="KAF2136129.1"/>
    </source>
</evidence>
<keyword evidence="1" id="KW-0175">Coiled coil</keyword>
<feature type="compositionally biased region" description="Basic and acidic residues" evidence="2">
    <location>
        <begin position="337"/>
        <end position="358"/>
    </location>
</feature>
<feature type="region of interest" description="Disordered" evidence="2">
    <location>
        <begin position="1"/>
        <end position="40"/>
    </location>
</feature>
<evidence type="ECO:0000313" key="4">
    <source>
        <dbReference type="Proteomes" id="UP000799438"/>
    </source>
</evidence>
<dbReference type="EMBL" id="ML995533">
    <property type="protein sequence ID" value="KAF2136129.1"/>
    <property type="molecule type" value="Genomic_DNA"/>
</dbReference>
<feature type="coiled-coil region" evidence="1">
    <location>
        <begin position="416"/>
        <end position="474"/>
    </location>
</feature>
<evidence type="ECO:0000256" key="2">
    <source>
        <dbReference type="SAM" id="MobiDB-lite"/>
    </source>
</evidence>
<feature type="compositionally biased region" description="Polar residues" evidence="2">
    <location>
        <begin position="264"/>
        <end position="280"/>
    </location>
</feature>
<dbReference type="AlphaFoldDB" id="A0A6A6AW00"/>
<sequence length="476" mass="54516">MAESSTSDPYDPAEHSETGPNPDDRISAPDEMHSSTDTQTALTVQPKMFEQSRVGLDIEMNYLWNRLKNIIITKGILNAEEVTGNQYDKKERIPEGLHASWSPELISQRVKWRMRTITWSKFYPFRSEEDWLVRVDHFYYQGCSADHELIVLFAVKKNTHGYVNMIIQNLARVPMQVTTSPENVAMVFNSDLEYIEWAKTMLIKTRKNDSESDQSDICVLGNFLRGISLGYINDQVPVHINDQQTSSRPEDTAPAVARDKSDLSNEISGSQDVPVSPSSKEQNKQEKDAPLKHSQPENIKSGNQNDRAYDIKSSKNSQYYLGHDPSDDESEYGNPELKMEEKKLDNERVINGNTDHRSRSTASENPSTGEKFSFSHSTDELKDTKLRIRSFEATIRVQRHSIADSEEIEHTKDSIVLMLTEEAATLRGNSRKLEKETTTLRENSRKLGEEFEDLRGKKRLLEDECAELRRAKRRHS</sequence>
<feature type="compositionally biased region" description="Basic and acidic residues" evidence="2">
    <location>
        <begin position="281"/>
        <end position="295"/>
    </location>
</feature>
<organism evidence="3 4">
    <name type="scientific">Aplosporella prunicola CBS 121167</name>
    <dbReference type="NCBI Taxonomy" id="1176127"/>
    <lineage>
        <taxon>Eukaryota</taxon>
        <taxon>Fungi</taxon>
        <taxon>Dikarya</taxon>
        <taxon>Ascomycota</taxon>
        <taxon>Pezizomycotina</taxon>
        <taxon>Dothideomycetes</taxon>
        <taxon>Dothideomycetes incertae sedis</taxon>
        <taxon>Botryosphaeriales</taxon>
        <taxon>Aplosporellaceae</taxon>
        <taxon>Aplosporella</taxon>
    </lineage>
</organism>
<feature type="region of interest" description="Disordered" evidence="2">
    <location>
        <begin position="242"/>
        <end position="379"/>
    </location>
</feature>
<accession>A0A6A6AW00</accession>
<dbReference type="Proteomes" id="UP000799438">
    <property type="component" value="Unassembled WGS sequence"/>
</dbReference>
<proteinExistence type="predicted"/>
<evidence type="ECO:0000256" key="1">
    <source>
        <dbReference type="SAM" id="Coils"/>
    </source>
</evidence>
<gene>
    <name evidence="3" type="ORF">K452DRAFT_313453</name>
</gene>
<feature type="compositionally biased region" description="Polar residues" evidence="2">
    <location>
        <begin position="360"/>
        <end position="376"/>
    </location>
</feature>
<dbReference type="RefSeq" id="XP_033391847.1">
    <property type="nucleotide sequence ID" value="XM_033543665.1"/>
</dbReference>
<keyword evidence="4" id="KW-1185">Reference proteome</keyword>
<name>A0A6A6AW00_9PEZI</name>
<reference evidence="3" key="1">
    <citation type="journal article" date="2020" name="Stud. Mycol.">
        <title>101 Dothideomycetes genomes: a test case for predicting lifestyles and emergence of pathogens.</title>
        <authorList>
            <person name="Haridas S."/>
            <person name="Albert R."/>
            <person name="Binder M."/>
            <person name="Bloem J."/>
            <person name="Labutti K."/>
            <person name="Salamov A."/>
            <person name="Andreopoulos B."/>
            <person name="Baker S."/>
            <person name="Barry K."/>
            <person name="Bills G."/>
            <person name="Bluhm B."/>
            <person name="Cannon C."/>
            <person name="Castanera R."/>
            <person name="Culley D."/>
            <person name="Daum C."/>
            <person name="Ezra D."/>
            <person name="Gonzalez J."/>
            <person name="Henrissat B."/>
            <person name="Kuo A."/>
            <person name="Liang C."/>
            <person name="Lipzen A."/>
            <person name="Lutzoni F."/>
            <person name="Magnuson J."/>
            <person name="Mondo S."/>
            <person name="Nolan M."/>
            <person name="Ohm R."/>
            <person name="Pangilinan J."/>
            <person name="Park H.-J."/>
            <person name="Ramirez L."/>
            <person name="Alfaro M."/>
            <person name="Sun H."/>
            <person name="Tritt A."/>
            <person name="Yoshinaga Y."/>
            <person name="Zwiers L.-H."/>
            <person name="Turgeon B."/>
            <person name="Goodwin S."/>
            <person name="Spatafora J."/>
            <person name="Crous P."/>
            <person name="Grigoriev I."/>
        </authorList>
    </citation>
    <scope>NUCLEOTIDE SEQUENCE</scope>
    <source>
        <strain evidence="3">CBS 121167</strain>
    </source>
</reference>